<feature type="domain" description="Methyltransferase" evidence="2">
    <location>
        <begin position="97"/>
        <end position="193"/>
    </location>
</feature>
<dbReference type="GO" id="GO:0008168">
    <property type="term" value="F:methyltransferase activity"/>
    <property type="evidence" value="ECO:0007669"/>
    <property type="project" value="TreeGrafter"/>
</dbReference>
<reference evidence="3 4" key="1">
    <citation type="journal article" date="2020" name="ISME J.">
        <title>Uncovering the hidden diversity of litter-decomposition mechanisms in mushroom-forming fungi.</title>
        <authorList>
            <person name="Floudas D."/>
            <person name="Bentzer J."/>
            <person name="Ahren D."/>
            <person name="Johansson T."/>
            <person name="Persson P."/>
            <person name="Tunlid A."/>
        </authorList>
    </citation>
    <scope>NUCLEOTIDE SEQUENCE [LARGE SCALE GENOMIC DNA]</scope>
    <source>
        <strain evidence="3 4">CBS 291.85</strain>
    </source>
</reference>
<evidence type="ECO:0000313" key="4">
    <source>
        <dbReference type="Proteomes" id="UP000559256"/>
    </source>
</evidence>
<dbReference type="PANTHER" id="PTHR43591">
    <property type="entry name" value="METHYLTRANSFERASE"/>
    <property type="match status" value="1"/>
</dbReference>
<feature type="region of interest" description="Disordered" evidence="1">
    <location>
        <begin position="1"/>
        <end position="29"/>
    </location>
</feature>
<dbReference type="InterPro" id="IPR029063">
    <property type="entry name" value="SAM-dependent_MTases_sf"/>
</dbReference>
<feature type="compositionally biased region" description="Low complexity" evidence="1">
    <location>
        <begin position="338"/>
        <end position="360"/>
    </location>
</feature>
<feature type="region of interest" description="Disordered" evidence="1">
    <location>
        <begin position="225"/>
        <end position="246"/>
    </location>
</feature>
<evidence type="ECO:0000313" key="3">
    <source>
        <dbReference type="EMBL" id="KAF5368561.1"/>
    </source>
</evidence>
<dbReference type="Gene3D" id="3.40.50.150">
    <property type="entry name" value="Vaccinia Virus protein VP39"/>
    <property type="match status" value="1"/>
</dbReference>
<keyword evidence="4" id="KW-1185">Reference proteome</keyword>
<dbReference type="CDD" id="cd02440">
    <property type="entry name" value="AdoMet_MTases"/>
    <property type="match status" value="1"/>
</dbReference>
<comment type="caution">
    <text evidence="3">The sequence shown here is derived from an EMBL/GenBank/DDBJ whole genome shotgun (WGS) entry which is preliminary data.</text>
</comment>
<dbReference type="SUPFAM" id="SSF53335">
    <property type="entry name" value="S-adenosyl-L-methionine-dependent methyltransferases"/>
    <property type="match status" value="1"/>
</dbReference>
<dbReference type="Proteomes" id="UP000559256">
    <property type="component" value="Unassembled WGS sequence"/>
</dbReference>
<gene>
    <name evidence="3" type="ORF">D9758_002245</name>
</gene>
<dbReference type="PANTHER" id="PTHR43591:SF24">
    <property type="entry name" value="2-METHOXY-6-POLYPRENYL-1,4-BENZOQUINOL METHYLASE, MITOCHONDRIAL"/>
    <property type="match status" value="1"/>
</dbReference>
<feature type="region of interest" description="Disordered" evidence="1">
    <location>
        <begin position="322"/>
        <end position="364"/>
    </location>
</feature>
<name>A0A8H5GPE9_9AGAR</name>
<sequence length="570" mass="64834">MQLTSASSTSVDSLNPPPRTSFAISSDGKRRLKESQFISKNGQKLHSIDPEKAPYPLSYDRHFLELESLDNRLTSFLRNGTVSFIDFPKDEIPEHCLDLGCGTGSWVIEAAKEWTECQFVGFDLVNVQVPLKLLERSVASRVRWVHGNFLTTKLPFEDDEFDHVHIQHIARGVPETKWGSLFEEINRVIRPGGSIEMIEDDVFFPTLPRWFTAPRRVRPRRATSVHLPDGTQRGYPDMSDSSTSNFSHDHELLESLHASVYEHRFINMKPSALLPSYVSTYFRHVTIGPVLSFRMPSIPPLQPLPPQMATAYALPLGLDTDSRSSVVTSSPDGRRPFSLSFSSMISDSTTSTTESTTTSSEKSRKQSVSFSFVSEVANALPAGHIMQNGGSDEIIVQDDSSASSDMPKQLYTLDTALSVGKPDELPVLVDMDKLQSLNEQSLAMHLYRSFQFILASQEALWEELKDRLRNRRDELETYGWEDDEEFEEPQNRKKFEELLERYRTDMFQRVSLWNSLLGMGWELPTREPLSRAELIEEERMREAMIEARRNAPPEDFTPCRSVRALTGFKP</sequence>
<dbReference type="EMBL" id="JAACJM010000015">
    <property type="protein sequence ID" value="KAF5368561.1"/>
    <property type="molecule type" value="Genomic_DNA"/>
</dbReference>
<dbReference type="InterPro" id="IPR041698">
    <property type="entry name" value="Methyltransf_25"/>
</dbReference>
<proteinExistence type="predicted"/>
<dbReference type="AlphaFoldDB" id="A0A8H5GPE9"/>
<protein>
    <recommendedName>
        <fullName evidence="2">Methyltransferase domain-containing protein</fullName>
    </recommendedName>
</protein>
<organism evidence="3 4">
    <name type="scientific">Tetrapyrgos nigripes</name>
    <dbReference type="NCBI Taxonomy" id="182062"/>
    <lineage>
        <taxon>Eukaryota</taxon>
        <taxon>Fungi</taxon>
        <taxon>Dikarya</taxon>
        <taxon>Basidiomycota</taxon>
        <taxon>Agaricomycotina</taxon>
        <taxon>Agaricomycetes</taxon>
        <taxon>Agaricomycetidae</taxon>
        <taxon>Agaricales</taxon>
        <taxon>Marasmiineae</taxon>
        <taxon>Marasmiaceae</taxon>
        <taxon>Tetrapyrgos</taxon>
    </lineage>
</organism>
<dbReference type="OrthoDB" id="2013972at2759"/>
<feature type="compositionally biased region" description="Polar residues" evidence="1">
    <location>
        <begin position="1"/>
        <end position="13"/>
    </location>
</feature>
<evidence type="ECO:0000256" key="1">
    <source>
        <dbReference type="SAM" id="MobiDB-lite"/>
    </source>
</evidence>
<accession>A0A8H5GPE9</accession>
<dbReference type="Pfam" id="PF13649">
    <property type="entry name" value="Methyltransf_25"/>
    <property type="match status" value="1"/>
</dbReference>
<evidence type="ECO:0000259" key="2">
    <source>
        <dbReference type="Pfam" id="PF13649"/>
    </source>
</evidence>